<dbReference type="InterPro" id="IPR036526">
    <property type="entry name" value="C-N_Hydrolase_sf"/>
</dbReference>
<protein>
    <submittedName>
        <fullName evidence="3">Carbon-nitrogen hydrolase</fullName>
    </submittedName>
</protein>
<dbReference type="InterPro" id="IPR053714">
    <property type="entry name" value="Iso_Racemase_Enz_sf"/>
</dbReference>
<dbReference type="GO" id="GO:0047661">
    <property type="term" value="F:amino-acid racemase activity"/>
    <property type="evidence" value="ECO:0007669"/>
    <property type="project" value="InterPro"/>
</dbReference>
<dbReference type="PANTHER" id="PTHR28047:SF6">
    <property type="entry name" value="CN HYDROLASE DOMAIN-CONTAINING PROTEIN"/>
    <property type="match status" value="1"/>
</dbReference>
<dbReference type="HOGENOM" id="CLU_446181_0_0_1"/>
<organism evidence="3 4">
    <name type="scientific">Gloeophyllum trabeum (strain ATCC 11539 / FP-39264 / Madison 617)</name>
    <name type="common">Brown rot fungus</name>
    <dbReference type="NCBI Taxonomy" id="670483"/>
    <lineage>
        <taxon>Eukaryota</taxon>
        <taxon>Fungi</taxon>
        <taxon>Dikarya</taxon>
        <taxon>Basidiomycota</taxon>
        <taxon>Agaricomycotina</taxon>
        <taxon>Agaricomycetes</taxon>
        <taxon>Gloeophyllales</taxon>
        <taxon>Gloeophyllaceae</taxon>
        <taxon>Gloeophyllum</taxon>
    </lineage>
</organism>
<evidence type="ECO:0000259" key="2">
    <source>
        <dbReference type="PROSITE" id="PS50263"/>
    </source>
</evidence>
<dbReference type="Gene3D" id="3.60.110.10">
    <property type="entry name" value="Carbon-nitrogen hydrolase"/>
    <property type="match status" value="1"/>
</dbReference>
<dbReference type="SUPFAM" id="SSF53681">
    <property type="entry name" value="Aspartate/glutamate racemase"/>
    <property type="match status" value="1"/>
</dbReference>
<dbReference type="PANTHER" id="PTHR28047">
    <property type="entry name" value="PROTEIN DCG1"/>
    <property type="match status" value="1"/>
</dbReference>
<dbReference type="AlphaFoldDB" id="S7PUH3"/>
<dbReference type="SUPFAM" id="SSF56317">
    <property type="entry name" value="Carbon-nitrogen hydrolase"/>
    <property type="match status" value="1"/>
</dbReference>
<dbReference type="Gene3D" id="3.40.50.12500">
    <property type="match status" value="1"/>
</dbReference>
<dbReference type="InterPro" id="IPR001920">
    <property type="entry name" value="Asp/Glu_race"/>
</dbReference>
<dbReference type="eggNOG" id="KOG0806">
    <property type="taxonomic scope" value="Eukaryota"/>
</dbReference>
<dbReference type="GO" id="GO:0016787">
    <property type="term" value="F:hydrolase activity"/>
    <property type="evidence" value="ECO:0007669"/>
    <property type="project" value="UniProtKB-KW"/>
</dbReference>
<comment type="similarity">
    <text evidence="1">Belongs to the HyuE racemase family.</text>
</comment>
<dbReference type="OMA" id="KIHLPGD"/>
<dbReference type="CDD" id="cd07569">
    <property type="entry name" value="DCase"/>
    <property type="match status" value="1"/>
</dbReference>
<dbReference type="Proteomes" id="UP000030669">
    <property type="component" value="Unassembled WGS sequence"/>
</dbReference>
<dbReference type="InterPro" id="IPR052186">
    <property type="entry name" value="Hydantoin_racemase-like"/>
</dbReference>
<dbReference type="InterPro" id="IPR003010">
    <property type="entry name" value="C-N_Hydrolase"/>
</dbReference>
<sequence length="607" mass="66401">MPRVIRLAAAQMGATHRTDSRAKTMDRMLHLLDEASSQGAQVVLYPEIAFTTFFPRYIIHDKDELESWFEHGDVTTNPNTKPLFDRAKELHIDISVGFAEATDDGQHFNTCIYYSSHSGSILSKYRKVHLPGTFEPFDDPDAVQQLEKRYFKPGDLGFTAFRVPGLEKDEPSAGRGQPIFGMMICNDRRWAEAWRVLGLQGVEVVLCGFNTAGWAPHLWGSSPDQDPKEAEETALFHHKLVMQAHSYTNATFSISAARCGYDDGIFSLIGGSCIVDPEGKILVESKTIEDELIVADCDLDLCKQGKEKTFAFGKHRRVEHYKRITEQAGVIEPPMLGEVPDGPSQSSANGTSAQTVNGVKRKTIRILLCNPNSTKFMTDNCVEMVKPTLPPDVEVVGFTAPRPAPTAIEGSFDNVMSAAAAMRAIMPIASDFDAFLVACYSDHALIRMLREEFKQPVIGIMEASLFAARTLGGRFGIISTSARSKVMLEDSVRHYGFDAFCAGVGHCNMGVLDLESRGPDEVTKVMCDVGKELVAKGADVLTLGCAGMTMLKPAVEKAVGDSVTVIDGVLAGVHHLVGVMRMGGKTAKAGMYNSSEAGRVAREQKWY</sequence>
<dbReference type="InterPro" id="IPR015942">
    <property type="entry name" value="Asp/Glu/hydantoin_racemase"/>
</dbReference>
<dbReference type="PROSITE" id="PS50263">
    <property type="entry name" value="CN_HYDROLASE"/>
    <property type="match status" value="1"/>
</dbReference>
<evidence type="ECO:0000313" key="4">
    <source>
        <dbReference type="Proteomes" id="UP000030669"/>
    </source>
</evidence>
<feature type="domain" description="CN hydrolase" evidence="2">
    <location>
        <begin position="5"/>
        <end position="299"/>
    </location>
</feature>
<proteinExistence type="inferred from homology"/>
<dbReference type="OrthoDB" id="412018at2759"/>
<dbReference type="KEGG" id="gtr:GLOTRDRAFT_132830"/>
<name>S7PUH3_GLOTA</name>
<dbReference type="RefSeq" id="XP_007869935.1">
    <property type="nucleotide sequence ID" value="XM_007871744.1"/>
</dbReference>
<dbReference type="EMBL" id="KB469310">
    <property type="protein sequence ID" value="EPQ51461.1"/>
    <property type="molecule type" value="Genomic_DNA"/>
</dbReference>
<gene>
    <name evidence="3" type="ORF">GLOTRDRAFT_132830</name>
</gene>
<evidence type="ECO:0000256" key="1">
    <source>
        <dbReference type="ARBA" id="ARBA00038414"/>
    </source>
</evidence>
<accession>S7PUH3</accession>
<evidence type="ECO:0000313" key="3">
    <source>
        <dbReference type="EMBL" id="EPQ51461.1"/>
    </source>
</evidence>
<dbReference type="Pfam" id="PF00795">
    <property type="entry name" value="CN_hydrolase"/>
    <property type="match status" value="1"/>
</dbReference>
<keyword evidence="4" id="KW-1185">Reference proteome</keyword>
<keyword evidence="3" id="KW-0378">Hydrolase</keyword>
<dbReference type="GeneID" id="19302583"/>
<reference evidence="3 4" key="1">
    <citation type="journal article" date="2012" name="Science">
        <title>The Paleozoic origin of enzymatic lignin decomposition reconstructed from 31 fungal genomes.</title>
        <authorList>
            <person name="Floudas D."/>
            <person name="Binder M."/>
            <person name="Riley R."/>
            <person name="Barry K."/>
            <person name="Blanchette R.A."/>
            <person name="Henrissat B."/>
            <person name="Martinez A.T."/>
            <person name="Otillar R."/>
            <person name="Spatafora J.W."/>
            <person name="Yadav J.S."/>
            <person name="Aerts A."/>
            <person name="Benoit I."/>
            <person name="Boyd A."/>
            <person name="Carlson A."/>
            <person name="Copeland A."/>
            <person name="Coutinho P.M."/>
            <person name="de Vries R.P."/>
            <person name="Ferreira P."/>
            <person name="Findley K."/>
            <person name="Foster B."/>
            <person name="Gaskell J."/>
            <person name="Glotzer D."/>
            <person name="Gorecki P."/>
            <person name="Heitman J."/>
            <person name="Hesse C."/>
            <person name="Hori C."/>
            <person name="Igarashi K."/>
            <person name="Jurgens J.A."/>
            <person name="Kallen N."/>
            <person name="Kersten P."/>
            <person name="Kohler A."/>
            <person name="Kuees U."/>
            <person name="Kumar T.K.A."/>
            <person name="Kuo A."/>
            <person name="LaButti K."/>
            <person name="Larrondo L.F."/>
            <person name="Lindquist E."/>
            <person name="Ling A."/>
            <person name="Lombard V."/>
            <person name="Lucas S."/>
            <person name="Lundell T."/>
            <person name="Martin R."/>
            <person name="McLaughlin D.J."/>
            <person name="Morgenstern I."/>
            <person name="Morin E."/>
            <person name="Murat C."/>
            <person name="Nagy L.G."/>
            <person name="Nolan M."/>
            <person name="Ohm R.A."/>
            <person name="Patyshakuliyeva A."/>
            <person name="Rokas A."/>
            <person name="Ruiz-Duenas F.J."/>
            <person name="Sabat G."/>
            <person name="Salamov A."/>
            <person name="Samejima M."/>
            <person name="Schmutz J."/>
            <person name="Slot J.C."/>
            <person name="St John F."/>
            <person name="Stenlid J."/>
            <person name="Sun H."/>
            <person name="Sun S."/>
            <person name="Syed K."/>
            <person name="Tsang A."/>
            <person name="Wiebenga A."/>
            <person name="Young D."/>
            <person name="Pisabarro A."/>
            <person name="Eastwood D.C."/>
            <person name="Martin F."/>
            <person name="Cullen D."/>
            <person name="Grigoriev I.V."/>
            <person name="Hibbett D.S."/>
        </authorList>
    </citation>
    <scope>NUCLEOTIDE SEQUENCE [LARGE SCALE GENOMIC DNA]</scope>
    <source>
        <strain evidence="3 4">ATCC 11539</strain>
    </source>
</reference>
<dbReference type="Pfam" id="PF01177">
    <property type="entry name" value="Asp_Glu_race"/>
    <property type="match status" value="1"/>
</dbReference>